<organism evidence="1 2">
    <name type="scientific">Acidithiobacillus thiooxidans ATCC 19377</name>
    <dbReference type="NCBI Taxonomy" id="637390"/>
    <lineage>
        <taxon>Bacteria</taxon>
        <taxon>Pseudomonadati</taxon>
        <taxon>Pseudomonadota</taxon>
        <taxon>Acidithiobacillia</taxon>
        <taxon>Acidithiobacillales</taxon>
        <taxon>Acidithiobacillaceae</taxon>
        <taxon>Acidithiobacillus</taxon>
    </lineage>
</organism>
<gene>
    <name evidence="1" type="ORF">GCD22_03757</name>
</gene>
<sequence>MLSMHPFLMDQFIISIIIYPEILLPATTAGHCCHDLFIIGGLHLRICADICLRSTVLPMVIYLGYYDRSITKRETD</sequence>
<protein>
    <submittedName>
        <fullName evidence="1">Uncharacterized protein</fullName>
    </submittedName>
</protein>
<dbReference type="EMBL" id="CP045571">
    <property type="protein sequence ID" value="QFX97773.1"/>
    <property type="molecule type" value="Genomic_DNA"/>
</dbReference>
<reference evidence="1 2" key="1">
    <citation type="submission" date="2019-10" db="EMBL/GenBank/DDBJ databases">
        <authorList>
            <person name="Wang R."/>
        </authorList>
    </citation>
    <scope>NUCLEOTIDE SEQUENCE [LARGE SCALE GENOMIC DNA]</scope>
    <source>
        <strain evidence="1 2">ATCC 19377</strain>
    </source>
</reference>
<dbReference type="AlphaFoldDB" id="A0A5P9XWN5"/>
<dbReference type="Proteomes" id="UP000363590">
    <property type="component" value="Chromosome"/>
</dbReference>
<evidence type="ECO:0000313" key="1">
    <source>
        <dbReference type="EMBL" id="QFX97773.1"/>
    </source>
</evidence>
<evidence type="ECO:0000313" key="2">
    <source>
        <dbReference type="Proteomes" id="UP000363590"/>
    </source>
</evidence>
<accession>A0A5P9XWN5</accession>
<dbReference type="KEGG" id="atx:GCD22_03757"/>
<name>A0A5P9XWN5_ACITH</name>
<proteinExistence type="predicted"/>